<feature type="region of interest" description="Disordered" evidence="1">
    <location>
        <begin position="1"/>
        <end position="67"/>
    </location>
</feature>
<feature type="region of interest" description="Disordered" evidence="1">
    <location>
        <begin position="185"/>
        <end position="206"/>
    </location>
</feature>
<proteinExistence type="predicted"/>
<evidence type="ECO:0000256" key="1">
    <source>
        <dbReference type="SAM" id="MobiDB-lite"/>
    </source>
</evidence>
<keyword evidence="2" id="KW-0472">Membrane</keyword>
<reference evidence="4" key="1">
    <citation type="submission" date="2023-06" db="EMBL/GenBank/DDBJ databases">
        <title>Genome-scale phylogeny and comparative genomics of the fungal order Sordariales.</title>
        <authorList>
            <consortium name="Lawrence Berkeley National Laboratory"/>
            <person name="Hensen N."/>
            <person name="Bonometti L."/>
            <person name="Westerberg I."/>
            <person name="Brannstrom I.O."/>
            <person name="Guillou S."/>
            <person name="Cros-Aarteil S."/>
            <person name="Calhoun S."/>
            <person name="Haridas S."/>
            <person name="Kuo A."/>
            <person name="Mondo S."/>
            <person name="Pangilinan J."/>
            <person name="Riley R."/>
            <person name="Labutti K."/>
            <person name="Andreopoulos B."/>
            <person name="Lipzen A."/>
            <person name="Chen C."/>
            <person name="Yanf M."/>
            <person name="Daum C."/>
            <person name="Ng V."/>
            <person name="Clum A."/>
            <person name="Steindorff A."/>
            <person name="Ohm R."/>
            <person name="Martin F."/>
            <person name="Silar P."/>
            <person name="Natvig D."/>
            <person name="Lalanne C."/>
            <person name="Gautier V."/>
            <person name="Ament-Velasquez S.L."/>
            <person name="Kruys A."/>
            <person name="Hutchinson M.I."/>
            <person name="Powell A.J."/>
            <person name="Barry K."/>
            <person name="Miller A.N."/>
            <person name="Grigoriev I.V."/>
            <person name="Debuchy R."/>
            <person name="Gladieux P."/>
            <person name="Thoren M.H."/>
            <person name="Johannesson H."/>
        </authorList>
    </citation>
    <scope>NUCLEOTIDE SEQUENCE</scope>
    <source>
        <strain evidence="4">CBS 606.72</strain>
    </source>
</reference>
<feature type="transmembrane region" description="Helical" evidence="2">
    <location>
        <begin position="275"/>
        <end position="296"/>
    </location>
</feature>
<keyword evidence="2" id="KW-0812">Transmembrane</keyword>
<feature type="compositionally biased region" description="Low complexity" evidence="1">
    <location>
        <begin position="185"/>
        <end position="197"/>
    </location>
</feature>
<dbReference type="Proteomes" id="UP001175000">
    <property type="component" value="Unassembled WGS sequence"/>
</dbReference>
<keyword evidence="5" id="KW-1185">Reference proteome</keyword>
<dbReference type="PANTHER" id="PTHR34502:SF5">
    <property type="entry name" value="DUF6594 DOMAIN-CONTAINING PROTEIN"/>
    <property type="match status" value="1"/>
</dbReference>
<dbReference type="EMBL" id="JAULSU010000002">
    <property type="protein sequence ID" value="KAK0627462.1"/>
    <property type="molecule type" value="Genomic_DNA"/>
</dbReference>
<feature type="compositionally biased region" description="Polar residues" evidence="1">
    <location>
        <begin position="24"/>
        <end position="40"/>
    </location>
</feature>
<dbReference type="InterPro" id="IPR046529">
    <property type="entry name" value="DUF6594"/>
</dbReference>
<evidence type="ECO:0000256" key="2">
    <source>
        <dbReference type="SAM" id="Phobius"/>
    </source>
</evidence>
<accession>A0AA39X5T1</accession>
<dbReference type="Pfam" id="PF20237">
    <property type="entry name" value="DUF6594"/>
    <property type="match status" value="1"/>
</dbReference>
<feature type="compositionally biased region" description="Low complexity" evidence="1">
    <location>
        <begin position="1"/>
        <end position="23"/>
    </location>
</feature>
<name>A0AA39X5T1_9PEZI</name>
<keyword evidence="2" id="KW-1133">Transmembrane helix</keyword>
<gene>
    <name evidence="4" type="ORF">B0T14DRAFT_563269</name>
</gene>
<dbReference type="AlphaFoldDB" id="A0AA39X5T1"/>
<evidence type="ECO:0000313" key="4">
    <source>
        <dbReference type="EMBL" id="KAK0627462.1"/>
    </source>
</evidence>
<comment type="caution">
    <text evidence="4">The sequence shown here is derived from an EMBL/GenBank/DDBJ whole genome shotgun (WGS) entry which is preliminary data.</text>
</comment>
<feature type="domain" description="DUF6594" evidence="3">
    <location>
        <begin position="66"/>
        <end position="301"/>
    </location>
</feature>
<organism evidence="4 5">
    <name type="scientific">Immersiella caudata</name>
    <dbReference type="NCBI Taxonomy" id="314043"/>
    <lineage>
        <taxon>Eukaryota</taxon>
        <taxon>Fungi</taxon>
        <taxon>Dikarya</taxon>
        <taxon>Ascomycota</taxon>
        <taxon>Pezizomycotina</taxon>
        <taxon>Sordariomycetes</taxon>
        <taxon>Sordariomycetidae</taxon>
        <taxon>Sordariales</taxon>
        <taxon>Lasiosphaeriaceae</taxon>
        <taxon>Immersiella</taxon>
    </lineage>
</organism>
<sequence length="306" mass="33885">MALSSLTSSSVPSSPLSEKSVSSQNTSAPLLNRRLTQTNGAGHHEDVEPAVSSGGPTDDGSVPHGWPKLAKVMTERPTLQSFPRFHEANIKNLLYYQVQIDKLQEDLKEQEREDYNKAARMDPLDQCACFADIMVQDPSSPQWRIVLELREYRALIEISQVSALPDPSTVNVQTLFQWLTDASRSGGNSKVNSSGSKAWGNQGHDQSARTNCNLVVPYKAEDRDGFTGWVADYWTPFWAAHKKHWRGEDSSNRARTGGPAEDIFRTHPERNMQRFTSAVATVVACLLPTLAISVLTTARGMTETLL</sequence>
<evidence type="ECO:0000259" key="3">
    <source>
        <dbReference type="Pfam" id="PF20237"/>
    </source>
</evidence>
<protein>
    <recommendedName>
        <fullName evidence="3">DUF6594 domain-containing protein</fullName>
    </recommendedName>
</protein>
<evidence type="ECO:0000313" key="5">
    <source>
        <dbReference type="Proteomes" id="UP001175000"/>
    </source>
</evidence>
<dbReference type="PANTHER" id="PTHR34502">
    <property type="entry name" value="DUF6594 DOMAIN-CONTAINING PROTEIN-RELATED"/>
    <property type="match status" value="1"/>
</dbReference>